<keyword evidence="3" id="KW-1185">Reference proteome</keyword>
<evidence type="ECO:0000313" key="3">
    <source>
        <dbReference type="Proteomes" id="UP000299102"/>
    </source>
</evidence>
<evidence type="ECO:0000313" key="2">
    <source>
        <dbReference type="EMBL" id="GBP83242.1"/>
    </source>
</evidence>
<accession>A0A4C1Z7E8</accession>
<feature type="compositionally biased region" description="Basic residues" evidence="1">
    <location>
        <begin position="8"/>
        <end position="19"/>
    </location>
</feature>
<proteinExistence type="predicted"/>
<reference evidence="2 3" key="1">
    <citation type="journal article" date="2019" name="Commun. Biol.">
        <title>The bagworm genome reveals a unique fibroin gene that provides high tensile strength.</title>
        <authorList>
            <person name="Kono N."/>
            <person name="Nakamura H."/>
            <person name="Ohtoshi R."/>
            <person name="Tomita M."/>
            <person name="Numata K."/>
            <person name="Arakawa K."/>
        </authorList>
    </citation>
    <scope>NUCLEOTIDE SEQUENCE [LARGE SCALE GENOMIC DNA]</scope>
</reference>
<name>A0A4C1Z7E8_EUMVA</name>
<feature type="region of interest" description="Disordered" evidence="1">
    <location>
        <begin position="1"/>
        <end position="70"/>
    </location>
</feature>
<comment type="caution">
    <text evidence="2">The sequence shown here is derived from an EMBL/GenBank/DDBJ whole genome shotgun (WGS) entry which is preliminary data.</text>
</comment>
<dbReference type="AlphaFoldDB" id="A0A4C1Z7E8"/>
<organism evidence="2 3">
    <name type="scientific">Eumeta variegata</name>
    <name type="common">Bagworm moth</name>
    <name type="synonym">Eumeta japonica</name>
    <dbReference type="NCBI Taxonomy" id="151549"/>
    <lineage>
        <taxon>Eukaryota</taxon>
        <taxon>Metazoa</taxon>
        <taxon>Ecdysozoa</taxon>
        <taxon>Arthropoda</taxon>
        <taxon>Hexapoda</taxon>
        <taxon>Insecta</taxon>
        <taxon>Pterygota</taxon>
        <taxon>Neoptera</taxon>
        <taxon>Endopterygota</taxon>
        <taxon>Lepidoptera</taxon>
        <taxon>Glossata</taxon>
        <taxon>Ditrysia</taxon>
        <taxon>Tineoidea</taxon>
        <taxon>Psychidae</taxon>
        <taxon>Oiketicinae</taxon>
        <taxon>Eumeta</taxon>
    </lineage>
</organism>
<dbReference type="Proteomes" id="UP000299102">
    <property type="component" value="Unassembled WGS sequence"/>
</dbReference>
<gene>
    <name evidence="2" type="ORF">EVAR_52043_1</name>
</gene>
<protein>
    <submittedName>
        <fullName evidence="2">Uncharacterized protein</fullName>
    </submittedName>
</protein>
<feature type="compositionally biased region" description="Basic and acidic residues" evidence="1">
    <location>
        <begin position="47"/>
        <end position="56"/>
    </location>
</feature>
<dbReference type="EMBL" id="BGZK01001611">
    <property type="protein sequence ID" value="GBP83242.1"/>
    <property type="molecule type" value="Genomic_DNA"/>
</dbReference>
<evidence type="ECO:0000256" key="1">
    <source>
        <dbReference type="SAM" id="MobiDB-lite"/>
    </source>
</evidence>
<sequence>MVDERVTRRGQRSTRRASSRARPLSLHFYPRTRRRYHPQISVSLEPRQSHSGDRPSRTRPPAPNSDTRYARATVIRGVRRASEAANDAAALTATVEGDVTRAARPARRAPRAPRSQHQGLQVIKPLSATRDAGRASVPVQKNKMANNEADGIKDSWFNTYSATLPPYVALVTGGPLGIRSRSLLTNELNGSNKSQGLKDLKGQTPFWGRSADHCSRRACVDLGTGRLGQRMVLAWGHGDARRSQGYGASGEYATPGYALDAVSSALASVPVTRCRHPLR</sequence>